<evidence type="ECO:0000313" key="2">
    <source>
        <dbReference type="Proteomes" id="UP001499990"/>
    </source>
</evidence>
<organism evidence="1 2">
    <name type="scientific">Streptomyces sannanensis</name>
    <dbReference type="NCBI Taxonomy" id="285536"/>
    <lineage>
        <taxon>Bacteria</taxon>
        <taxon>Bacillati</taxon>
        <taxon>Actinomycetota</taxon>
        <taxon>Actinomycetes</taxon>
        <taxon>Kitasatosporales</taxon>
        <taxon>Streptomycetaceae</taxon>
        <taxon>Streptomyces</taxon>
    </lineage>
</organism>
<dbReference type="RefSeq" id="WP_345035271.1">
    <property type="nucleotide sequence ID" value="NZ_BAAAYL010000001.1"/>
</dbReference>
<reference evidence="2" key="1">
    <citation type="journal article" date="2019" name="Int. J. Syst. Evol. Microbiol.">
        <title>The Global Catalogue of Microorganisms (GCM) 10K type strain sequencing project: providing services to taxonomists for standard genome sequencing and annotation.</title>
        <authorList>
            <consortium name="The Broad Institute Genomics Platform"/>
            <consortium name="The Broad Institute Genome Sequencing Center for Infectious Disease"/>
            <person name="Wu L."/>
            <person name="Ma J."/>
        </authorList>
    </citation>
    <scope>NUCLEOTIDE SEQUENCE [LARGE SCALE GENOMIC DNA]</scope>
    <source>
        <strain evidence="2">JCM 9651</strain>
    </source>
</reference>
<accession>A0ABP6S732</accession>
<name>A0ABP6S732_9ACTN</name>
<evidence type="ECO:0000313" key="1">
    <source>
        <dbReference type="EMBL" id="GAA3369813.1"/>
    </source>
</evidence>
<dbReference type="EMBL" id="BAAAYL010000001">
    <property type="protein sequence ID" value="GAA3369813.1"/>
    <property type="molecule type" value="Genomic_DNA"/>
</dbReference>
<gene>
    <name evidence="1" type="ORF">GCM10020367_13980</name>
</gene>
<keyword evidence="2" id="KW-1185">Reference proteome</keyword>
<dbReference type="Proteomes" id="UP001499990">
    <property type="component" value="Unassembled WGS sequence"/>
</dbReference>
<proteinExistence type="predicted"/>
<sequence length="129" mass="14228">MTTEGSWYILVEENVESREPAGDGYAAIPRWQVIGSRPVDGGREHAVAVAEQLARSRVPSGAEGRPGTPGRAVYRVAEGSWLTVVRLGTDNWHFRVTAAELVHTQEYVHELQPAEAVPRQRGLREMLGL</sequence>
<protein>
    <submittedName>
        <fullName evidence="1">Uncharacterized protein</fullName>
    </submittedName>
</protein>
<comment type="caution">
    <text evidence="1">The sequence shown here is derived from an EMBL/GenBank/DDBJ whole genome shotgun (WGS) entry which is preliminary data.</text>
</comment>